<accession>A0A3L7E2I9</accession>
<comment type="caution">
    <text evidence="3">The sequence shown here is derived from an EMBL/GenBank/DDBJ whole genome shotgun (WGS) entry which is preliminary data.</text>
</comment>
<protein>
    <recommendedName>
        <fullName evidence="2">DUF7933 domain-containing protein</fullName>
    </recommendedName>
</protein>
<gene>
    <name evidence="3" type="ORF">DWB85_05955</name>
</gene>
<proteinExistence type="predicted"/>
<evidence type="ECO:0000259" key="2">
    <source>
        <dbReference type="Pfam" id="PF25564"/>
    </source>
</evidence>
<evidence type="ECO:0000313" key="3">
    <source>
        <dbReference type="EMBL" id="RLQ22531.1"/>
    </source>
</evidence>
<keyword evidence="1" id="KW-0472">Membrane</keyword>
<dbReference type="EMBL" id="QRAN01000005">
    <property type="protein sequence ID" value="RLQ22531.1"/>
    <property type="molecule type" value="Genomic_DNA"/>
</dbReference>
<keyword evidence="1" id="KW-0812">Transmembrane</keyword>
<feature type="transmembrane region" description="Helical" evidence="1">
    <location>
        <begin position="848"/>
        <end position="866"/>
    </location>
</feature>
<dbReference type="InterPro" id="IPR057693">
    <property type="entry name" value="DUF7933"/>
</dbReference>
<keyword evidence="1" id="KW-1133">Transmembrane helix</keyword>
<evidence type="ECO:0000313" key="4">
    <source>
        <dbReference type="Proteomes" id="UP000265509"/>
    </source>
</evidence>
<sequence>MQAEGSRNLYPAGYESLDGRTRAALRVDPDDQYFDAIPDTHFIYVYAEAGEYILLGSRNRIDADSSGRGDRDIRLYNPQNFGTPGVEIAWPNKEPDLDVAFSCESGLDPGGAGMPTGAGPHFFDDGIAANGIEGLIGPNGASSGGNARAAELAGPNSADNSVTVNDGWKPCAYRAPVNGIYGVWFEDWSGTDITSSTSVTNPDPSDPNIGDQVVSVWDVSVRATASDTTDINGRVFTYKWTGANNRFGTNERLYFTLYYATTDGYRYQQDFKGVSPANHVFYGNTSGFLDQGQPLYKDTLLDASGLPAGVIAQNPQFPIFLSDIDPAAANNAEVEKVLAALGIPLNPVLPAISNLLFEGTTAGAETTLGAGGTFSFSSANTISYQIVLSRDGVDFDPAKAENRTLTGLVATGSHRVTWDGKDNAGNDFPVGGPYDFRLTGRNGESHFPLIDVERNDFGGPVITRLNGPAAGRTIVYFDDRGYLTRGGDMVGTPGAPLPVGGGGGSIDAPDPFFSLLGIDSSDPAVSTVTTAFSPRYYRQWDRNTVPTPDHFGNNKALDTWTFQSTAPEQSALTIIPAATEVDLATGIAVPATAQPEETVFGEVLYQNAGTVDSGSGVVYSMTFANGCPAALTFSFPGNAAASGVCSAGTVTFSNLPAMLVGGQQFTVLFNYAAPPSGQVPVSSLISVDRLESLVANNRDSGLTGVSAAPVAPAISKSFAPDVIVSGAISTLTVTLHNDNPSPLTLTASLVDTLPAQVVVADSPGTAGSCPGTSLASPGGNTLTYTEGSTLPAASSCTITVNVTSEVAGSYLNTIPVGGLRTDGGNNPGPANAELRVVTSDGPQRIPSVPVLGLVLLALLLAGLAGARRWS</sequence>
<evidence type="ECO:0000256" key="1">
    <source>
        <dbReference type="SAM" id="Phobius"/>
    </source>
</evidence>
<dbReference type="AlphaFoldDB" id="A0A3L7E2I9"/>
<dbReference type="Pfam" id="PF25564">
    <property type="entry name" value="DUF7933"/>
    <property type="match status" value="1"/>
</dbReference>
<feature type="domain" description="DUF7933" evidence="2">
    <location>
        <begin position="712"/>
        <end position="836"/>
    </location>
</feature>
<reference evidence="3 4" key="1">
    <citation type="submission" date="2018-07" db="EMBL/GenBank/DDBJ databases">
        <title>Halioglobus sp. genome submission.</title>
        <authorList>
            <person name="Ye M.-Q."/>
            <person name="Du Z.-J."/>
        </authorList>
    </citation>
    <scope>NUCLEOTIDE SEQUENCE [LARGE SCALE GENOMIC DNA]</scope>
    <source>
        <strain evidence="3 4">U0301</strain>
    </source>
</reference>
<keyword evidence="4" id="KW-1185">Reference proteome</keyword>
<organism evidence="3 4">
    <name type="scientific">Seongchinamella sediminis</name>
    <dbReference type="NCBI Taxonomy" id="2283635"/>
    <lineage>
        <taxon>Bacteria</taxon>
        <taxon>Pseudomonadati</taxon>
        <taxon>Pseudomonadota</taxon>
        <taxon>Gammaproteobacteria</taxon>
        <taxon>Cellvibrionales</taxon>
        <taxon>Halieaceae</taxon>
        <taxon>Seongchinamella</taxon>
    </lineage>
</organism>
<dbReference type="Proteomes" id="UP000265509">
    <property type="component" value="Unassembled WGS sequence"/>
</dbReference>
<name>A0A3L7E2I9_9GAMM</name>